<reference evidence="1 2" key="1">
    <citation type="submission" date="2020-06" db="EMBL/GenBank/DDBJ databases">
        <title>Description of novel acetic acid bacteria.</title>
        <authorList>
            <person name="Sombolestani A."/>
        </authorList>
    </citation>
    <scope>NUCLEOTIDE SEQUENCE [LARGE SCALE GENOMIC DNA]</scope>
    <source>
        <strain evidence="1 2">LMG 26838</strain>
    </source>
</reference>
<feature type="non-terminal residue" evidence="1">
    <location>
        <position position="1"/>
    </location>
</feature>
<dbReference type="RefSeq" id="WP_218062066.1">
    <property type="nucleotide sequence ID" value="NZ_JABXXQ010000204.1"/>
</dbReference>
<proteinExistence type="predicted"/>
<dbReference type="AlphaFoldDB" id="A0A850NMB5"/>
<protein>
    <submittedName>
        <fullName evidence="1">DNA mismatch repair protein MutS</fullName>
    </submittedName>
</protein>
<dbReference type="Gene3D" id="6.10.140.430">
    <property type="match status" value="1"/>
</dbReference>
<evidence type="ECO:0000313" key="2">
    <source>
        <dbReference type="Proteomes" id="UP000565205"/>
    </source>
</evidence>
<dbReference type="EMBL" id="JABXXQ010000204">
    <property type="protein sequence ID" value="NVN30713.1"/>
    <property type="molecule type" value="Genomic_DNA"/>
</dbReference>
<evidence type="ECO:0000313" key="1">
    <source>
        <dbReference type="EMBL" id="NVN30713.1"/>
    </source>
</evidence>
<sequence>PVVARAGRLLASLERQAGTRPAALPLFEAASLVTDDGEITCSVQATDVAELPQGGVDRQDEALREALGAIDCDTLSPREALEALYRLRAMLG</sequence>
<gene>
    <name evidence="1" type="ORF">HUK83_10270</name>
</gene>
<name>A0A850NMB5_9PROT</name>
<comment type="caution">
    <text evidence="1">The sequence shown here is derived from an EMBL/GenBank/DDBJ whole genome shotgun (WGS) entry which is preliminary data.</text>
</comment>
<accession>A0A850NMB5</accession>
<organism evidence="1 2">
    <name type="scientific">Endobacter medicaginis</name>
    <dbReference type="NCBI Taxonomy" id="1181271"/>
    <lineage>
        <taxon>Bacteria</taxon>
        <taxon>Pseudomonadati</taxon>
        <taxon>Pseudomonadota</taxon>
        <taxon>Alphaproteobacteria</taxon>
        <taxon>Acetobacterales</taxon>
        <taxon>Acetobacteraceae</taxon>
        <taxon>Endobacter</taxon>
    </lineage>
</organism>
<dbReference type="Proteomes" id="UP000565205">
    <property type="component" value="Unassembled WGS sequence"/>
</dbReference>